<protein>
    <submittedName>
        <fullName evidence="2">Uncharacterized protein</fullName>
    </submittedName>
</protein>
<gene>
    <name evidence="2" type="ORF">g.5968</name>
</gene>
<feature type="region of interest" description="Disordered" evidence="1">
    <location>
        <begin position="72"/>
        <end position="120"/>
    </location>
</feature>
<feature type="compositionally biased region" description="Low complexity" evidence="1">
    <location>
        <begin position="173"/>
        <end position="185"/>
    </location>
</feature>
<feature type="compositionally biased region" description="Basic and acidic residues" evidence="1">
    <location>
        <begin position="233"/>
        <end position="243"/>
    </location>
</feature>
<sequence length="279" mass="30954">MQNQQNRDQQYGQNNQLSIDSATYKTDSTDYIEDICPYATFQLSKPPYSESTYSGNVYSGPYHSVRGSFVYHEPKPSTADMYKAKHQKEPEYTKVRRKGGRLRDPHSESQESDNLGSTDSEVKKILTLHLPISEYDTLGSDSEVDTGQHGAASQELVSFRHRIPRDVGKGGEDSSTSSENSPSGGRKQLPPSRKNKGKGQVLGKRPGKSSSGYSSHTEETTFSERINPPSRFSDSRSHSRELSEAECDMVKVGGRRSSRGSIGTPSSRLTRETSFQIDV</sequence>
<dbReference type="AlphaFoldDB" id="A0A1B6D9H2"/>
<feature type="compositionally biased region" description="Low complexity" evidence="1">
    <location>
        <begin position="259"/>
        <end position="268"/>
    </location>
</feature>
<evidence type="ECO:0000256" key="1">
    <source>
        <dbReference type="SAM" id="MobiDB-lite"/>
    </source>
</evidence>
<reference evidence="2" key="1">
    <citation type="submission" date="2015-12" db="EMBL/GenBank/DDBJ databases">
        <title>De novo transcriptome assembly of four potential Pierce s Disease insect vectors from Arizona vineyards.</title>
        <authorList>
            <person name="Tassone E.E."/>
        </authorList>
    </citation>
    <scope>NUCLEOTIDE SEQUENCE</scope>
</reference>
<accession>A0A1B6D9H2</accession>
<proteinExistence type="predicted"/>
<feature type="region of interest" description="Disordered" evidence="1">
    <location>
        <begin position="137"/>
        <end position="279"/>
    </location>
</feature>
<name>A0A1B6D9H2_9HEMI</name>
<evidence type="ECO:0000313" key="2">
    <source>
        <dbReference type="EMBL" id="JAS22333.1"/>
    </source>
</evidence>
<organism evidence="2">
    <name type="scientific">Clastoptera arizonana</name>
    <name type="common">Arizona spittle bug</name>
    <dbReference type="NCBI Taxonomy" id="38151"/>
    <lineage>
        <taxon>Eukaryota</taxon>
        <taxon>Metazoa</taxon>
        <taxon>Ecdysozoa</taxon>
        <taxon>Arthropoda</taxon>
        <taxon>Hexapoda</taxon>
        <taxon>Insecta</taxon>
        <taxon>Pterygota</taxon>
        <taxon>Neoptera</taxon>
        <taxon>Paraneoptera</taxon>
        <taxon>Hemiptera</taxon>
        <taxon>Auchenorrhyncha</taxon>
        <taxon>Cercopoidea</taxon>
        <taxon>Clastopteridae</taxon>
        <taxon>Clastoptera</taxon>
    </lineage>
</organism>
<dbReference type="EMBL" id="GEDC01014965">
    <property type="protein sequence ID" value="JAS22333.1"/>
    <property type="molecule type" value="Transcribed_RNA"/>
</dbReference>